<reference evidence="1" key="1">
    <citation type="journal article" date="2014" name="Front. Microbiol.">
        <title>High frequency of phylogenetically diverse reductive dehalogenase-homologous genes in deep subseafloor sedimentary metagenomes.</title>
        <authorList>
            <person name="Kawai M."/>
            <person name="Futagami T."/>
            <person name="Toyoda A."/>
            <person name="Takaki Y."/>
            <person name="Nishi S."/>
            <person name="Hori S."/>
            <person name="Arai W."/>
            <person name="Tsubouchi T."/>
            <person name="Morono Y."/>
            <person name="Uchiyama I."/>
            <person name="Ito T."/>
            <person name="Fujiyama A."/>
            <person name="Inagaki F."/>
            <person name="Takami H."/>
        </authorList>
    </citation>
    <scope>NUCLEOTIDE SEQUENCE</scope>
    <source>
        <strain evidence="1">Expedition CK06-06</strain>
    </source>
</reference>
<protein>
    <submittedName>
        <fullName evidence="1">Uncharacterized protein</fullName>
    </submittedName>
</protein>
<gene>
    <name evidence="1" type="ORF">S06H3_54723</name>
</gene>
<accession>X1RBV4</accession>
<sequence>MSKIIRLLLLIGLLIVAFIAIEVQADAPSIKVLRVEGTIVPIVADYIDRGISQAEDENATA</sequence>
<comment type="caution">
    <text evidence="1">The sequence shown here is derived from an EMBL/GenBank/DDBJ whole genome shotgun (WGS) entry which is preliminary data.</text>
</comment>
<feature type="non-terminal residue" evidence="1">
    <location>
        <position position="61"/>
    </location>
</feature>
<dbReference type="AlphaFoldDB" id="X1RBV4"/>
<dbReference type="EMBL" id="BARV01035034">
    <property type="protein sequence ID" value="GAI53074.1"/>
    <property type="molecule type" value="Genomic_DNA"/>
</dbReference>
<proteinExistence type="predicted"/>
<evidence type="ECO:0000313" key="1">
    <source>
        <dbReference type="EMBL" id="GAI53074.1"/>
    </source>
</evidence>
<organism evidence="1">
    <name type="scientific">marine sediment metagenome</name>
    <dbReference type="NCBI Taxonomy" id="412755"/>
    <lineage>
        <taxon>unclassified sequences</taxon>
        <taxon>metagenomes</taxon>
        <taxon>ecological metagenomes</taxon>
    </lineage>
</organism>
<name>X1RBV4_9ZZZZ</name>